<feature type="region of interest" description="Disordered" evidence="1">
    <location>
        <begin position="172"/>
        <end position="216"/>
    </location>
</feature>
<accession>A0A843UV00</accession>
<reference evidence="2" key="1">
    <citation type="submission" date="2017-07" db="EMBL/GenBank/DDBJ databases">
        <title>Taro Niue Genome Assembly and Annotation.</title>
        <authorList>
            <person name="Atibalentja N."/>
            <person name="Keating K."/>
            <person name="Fields C.J."/>
        </authorList>
    </citation>
    <scope>NUCLEOTIDE SEQUENCE</scope>
    <source>
        <strain evidence="2">Niue_2</strain>
        <tissue evidence="2">Leaf</tissue>
    </source>
</reference>
<evidence type="ECO:0000313" key="2">
    <source>
        <dbReference type="EMBL" id="MQL86297.1"/>
    </source>
</evidence>
<organism evidence="2 3">
    <name type="scientific">Colocasia esculenta</name>
    <name type="common">Wild taro</name>
    <name type="synonym">Arum esculentum</name>
    <dbReference type="NCBI Taxonomy" id="4460"/>
    <lineage>
        <taxon>Eukaryota</taxon>
        <taxon>Viridiplantae</taxon>
        <taxon>Streptophyta</taxon>
        <taxon>Embryophyta</taxon>
        <taxon>Tracheophyta</taxon>
        <taxon>Spermatophyta</taxon>
        <taxon>Magnoliopsida</taxon>
        <taxon>Liliopsida</taxon>
        <taxon>Araceae</taxon>
        <taxon>Aroideae</taxon>
        <taxon>Colocasieae</taxon>
        <taxon>Colocasia</taxon>
    </lineage>
</organism>
<proteinExistence type="predicted"/>
<feature type="compositionally biased region" description="Basic residues" evidence="1">
    <location>
        <begin position="82"/>
        <end position="91"/>
    </location>
</feature>
<evidence type="ECO:0000313" key="3">
    <source>
        <dbReference type="Proteomes" id="UP000652761"/>
    </source>
</evidence>
<dbReference type="AlphaFoldDB" id="A0A843UV00"/>
<evidence type="ECO:0000256" key="1">
    <source>
        <dbReference type="SAM" id="MobiDB-lite"/>
    </source>
</evidence>
<name>A0A843UV00_COLES</name>
<feature type="compositionally biased region" description="Polar residues" evidence="1">
    <location>
        <begin position="201"/>
        <end position="216"/>
    </location>
</feature>
<feature type="region of interest" description="Disordered" evidence="1">
    <location>
        <begin position="1"/>
        <end position="122"/>
    </location>
</feature>
<feature type="non-terminal residue" evidence="2">
    <location>
        <position position="216"/>
    </location>
</feature>
<sequence>MSGSAERGGQRRRQVEDEESGGADAVEASGSGLPPAQMKTPRRSVQTKLNFFVPLKGRGRGRGGGGKEGEGESSSSGEEGRRKPKRKKKAQPRTPTKVSAIGKEGIGFNSRSKKLLPTSDDGSDFFVKISEKRLKQKHQREQEDVVDLTVEDGTCSIEALQVIGKDYPLCSDPKGPKSKLRLRSGNASAAEDTVALDLNRCQPTMDTSSESKNTEV</sequence>
<comment type="caution">
    <text evidence="2">The sequence shown here is derived from an EMBL/GenBank/DDBJ whole genome shotgun (WGS) entry which is preliminary data.</text>
</comment>
<dbReference type="Proteomes" id="UP000652761">
    <property type="component" value="Unassembled WGS sequence"/>
</dbReference>
<protein>
    <submittedName>
        <fullName evidence="2">Uncharacterized protein</fullName>
    </submittedName>
</protein>
<dbReference type="EMBL" id="NMUH01000890">
    <property type="protein sequence ID" value="MQL86297.1"/>
    <property type="molecule type" value="Genomic_DNA"/>
</dbReference>
<keyword evidence="3" id="KW-1185">Reference proteome</keyword>
<gene>
    <name evidence="2" type="ORF">Taro_018825</name>
</gene>